<dbReference type="Pfam" id="PF12172">
    <property type="entry name" value="zf-ChsH2"/>
    <property type="match status" value="1"/>
</dbReference>
<dbReference type="InterPro" id="IPR022002">
    <property type="entry name" value="ChsH2_Znr"/>
</dbReference>
<dbReference type="InterPro" id="IPR012340">
    <property type="entry name" value="NA-bd_OB-fold"/>
</dbReference>
<name>A0ABN3J082_9ACTN</name>
<sequence length="439" mass="47315">MTEDGGVHARLTALAARLAAAGERPSPPCPDPVNKPMIRNWTQALGDPDPAWHSGGLAPPAMIQVWSMAGLGAAKGGSAGEAVLGLLDESGYTGVVATNCEQTYDRYLRHGERLRSTMRFDGVTGPKRTAMGEGYFVTWYQTWYDERDERVAEMLFRVLKFRPRERAGRARPANSGRYPFQPAVGPDTAFFWDGVKAGELRIQRCADCGALRHPPGPMCPSCHSVKRDFAVASGRGEVHSYVVHHHPPIPGRTPPFVVAVVELEEGVRIVGNVNGCPPDEVTVGMPVELAFERMDDDLTLPQWIPANASAAIEPEPEPEADDGRPALEIPLTPTFVIATALATRDFTPVHHDTALARAQGTKDIFVNILTTMGLVQRAALEVVPGAELARVEVRLGAPAYAGDTLRLHAERADATTVRVHGTVSLGDHVTATVTIKEGA</sequence>
<dbReference type="PANTHER" id="PTHR34075">
    <property type="entry name" value="BLR3430 PROTEIN"/>
    <property type="match status" value="1"/>
</dbReference>
<dbReference type="Pfam" id="PF01796">
    <property type="entry name" value="OB_ChsH2_C"/>
    <property type="match status" value="1"/>
</dbReference>
<dbReference type="Pfam" id="PF13452">
    <property type="entry name" value="FAS1_DH_region"/>
    <property type="match status" value="1"/>
</dbReference>
<dbReference type="PANTHER" id="PTHR34075:SF5">
    <property type="entry name" value="BLR3430 PROTEIN"/>
    <property type="match status" value="1"/>
</dbReference>
<dbReference type="InterPro" id="IPR029069">
    <property type="entry name" value="HotDog_dom_sf"/>
</dbReference>
<dbReference type="SUPFAM" id="SSF54637">
    <property type="entry name" value="Thioesterase/thiol ester dehydrase-isomerase"/>
    <property type="match status" value="2"/>
</dbReference>
<evidence type="ECO:0000256" key="1">
    <source>
        <dbReference type="ARBA" id="ARBA00005254"/>
    </source>
</evidence>
<proteinExistence type="inferred from homology"/>
<evidence type="ECO:0000313" key="7">
    <source>
        <dbReference type="Proteomes" id="UP001501231"/>
    </source>
</evidence>
<feature type="domain" description="FAS1-like dehydratase" evidence="5">
    <location>
        <begin position="29"/>
        <end position="154"/>
    </location>
</feature>
<organism evidence="6 7">
    <name type="scientific">Actinomadura vinacea</name>
    <dbReference type="NCBI Taxonomy" id="115336"/>
    <lineage>
        <taxon>Bacteria</taxon>
        <taxon>Bacillati</taxon>
        <taxon>Actinomycetota</taxon>
        <taxon>Actinomycetes</taxon>
        <taxon>Streptosporangiales</taxon>
        <taxon>Thermomonosporaceae</taxon>
        <taxon>Actinomadura</taxon>
    </lineage>
</organism>
<protein>
    <recommendedName>
        <fullName evidence="8">Protein dehydratase</fullName>
    </recommendedName>
</protein>
<dbReference type="InterPro" id="IPR052513">
    <property type="entry name" value="Thioester_dehydratase-like"/>
</dbReference>
<feature type="domain" description="ChsH2 C-terminal OB-fold" evidence="3">
    <location>
        <begin position="232"/>
        <end position="292"/>
    </location>
</feature>
<dbReference type="RefSeq" id="WP_344589779.1">
    <property type="nucleotide sequence ID" value="NZ_BAAARW010000012.1"/>
</dbReference>
<evidence type="ECO:0000259" key="3">
    <source>
        <dbReference type="Pfam" id="PF01796"/>
    </source>
</evidence>
<evidence type="ECO:0000259" key="5">
    <source>
        <dbReference type="Pfam" id="PF13452"/>
    </source>
</evidence>
<feature type="domain" description="ChsH2 rubredoxin-like zinc ribbon" evidence="4">
    <location>
        <begin position="192"/>
        <end position="224"/>
    </location>
</feature>
<feature type="domain" description="MaoC-like" evidence="2">
    <location>
        <begin position="327"/>
        <end position="429"/>
    </location>
</feature>
<comment type="similarity">
    <text evidence="1">Belongs to the enoyl-CoA hydratase/isomerase family.</text>
</comment>
<dbReference type="Proteomes" id="UP001501231">
    <property type="component" value="Unassembled WGS sequence"/>
</dbReference>
<dbReference type="Gene3D" id="3.10.129.10">
    <property type="entry name" value="Hotdog Thioesterase"/>
    <property type="match status" value="2"/>
</dbReference>
<dbReference type="InterPro" id="IPR039569">
    <property type="entry name" value="FAS1-like_DH_region"/>
</dbReference>
<evidence type="ECO:0008006" key="8">
    <source>
        <dbReference type="Google" id="ProtNLM"/>
    </source>
</evidence>
<evidence type="ECO:0000313" key="6">
    <source>
        <dbReference type="EMBL" id="GAA2418962.1"/>
    </source>
</evidence>
<dbReference type="InterPro" id="IPR002878">
    <property type="entry name" value="ChsH2_C"/>
</dbReference>
<dbReference type="SUPFAM" id="SSF50249">
    <property type="entry name" value="Nucleic acid-binding proteins"/>
    <property type="match status" value="1"/>
</dbReference>
<evidence type="ECO:0000259" key="2">
    <source>
        <dbReference type="Pfam" id="PF01575"/>
    </source>
</evidence>
<evidence type="ECO:0000259" key="4">
    <source>
        <dbReference type="Pfam" id="PF12172"/>
    </source>
</evidence>
<reference evidence="6 7" key="1">
    <citation type="journal article" date="2019" name="Int. J. Syst. Evol. Microbiol.">
        <title>The Global Catalogue of Microorganisms (GCM) 10K type strain sequencing project: providing services to taxonomists for standard genome sequencing and annotation.</title>
        <authorList>
            <consortium name="The Broad Institute Genomics Platform"/>
            <consortium name="The Broad Institute Genome Sequencing Center for Infectious Disease"/>
            <person name="Wu L."/>
            <person name="Ma J."/>
        </authorList>
    </citation>
    <scope>NUCLEOTIDE SEQUENCE [LARGE SCALE GENOMIC DNA]</scope>
    <source>
        <strain evidence="6 7">JCM 3325</strain>
    </source>
</reference>
<keyword evidence="7" id="KW-1185">Reference proteome</keyword>
<accession>A0ABN3J082</accession>
<comment type="caution">
    <text evidence="6">The sequence shown here is derived from an EMBL/GenBank/DDBJ whole genome shotgun (WGS) entry which is preliminary data.</text>
</comment>
<dbReference type="InterPro" id="IPR002539">
    <property type="entry name" value="MaoC-like_dom"/>
</dbReference>
<dbReference type="Gene3D" id="6.10.30.10">
    <property type="match status" value="1"/>
</dbReference>
<dbReference type="EMBL" id="BAAARW010000012">
    <property type="protein sequence ID" value="GAA2418962.1"/>
    <property type="molecule type" value="Genomic_DNA"/>
</dbReference>
<dbReference type="Pfam" id="PF01575">
    <property type="entry name" value="MaoC_dehydratas"/>
    <property type="match status" value="1"/>
</dbReference>
<gene>
    <name evidence="6" type="ORF">GCM10010191_32280</name>
</gene>